<dbReference type="Pfam" id="PF00612">
    <property type="entry name" value="IQ"/>
    <property type="match status" value="1"/>
</dbReference>
<feature type="region of interest" description="Disordered" evidence="1">
    <location>
        <begin position="447"/>
        <end position="469"/>
    </location>
</feature>
<reference evidence="2 3" key="1">
    <citation type="submission" date="2016-11" db="EMBL/GenBank/DDBJ databases">
        <title>The macronuclear genome of Stentor coeruleus: a giant cell with tiny introns.</title>
        <authorList>
            <person name="Slabodnick M."/>
            <person name="Ruby J.G."/>
            <person name="Reiff S.B."/>
            <person name="Swart E.C."/>
            <person name="Gosai S."/>
            <person name="Prabakaran S."/>
            <person name="Witkowska E."/>
            <person name="Larue G.E."/>
            <person name="Fisher S."/>
            <person name="Freeman R.M."/>
            <person name="Gunawardena J."/>
            <person name="Chu W."/>
            <person name="Stover N.A."/>
            <person name="Gregory B.D."/>
            <person name="Nowacki M."/>
            <person name="Derisi J."/>
            <person name="Roy S.W."/>
            <person name="Marshall W.F."/>
            <person name="Sood P."/>
        </authorList>
    </citation>
    <scope>NUCLEOTIDE SEQUENCE [LARGE SCALE GENOMIC DNA]</scope>
    <source>
        <strain evidence="2">WM001</strain>
    </source>
</reference>
<sequence>MSSINCEFYFGNENFHQSFPSPSNGIEAKVKRFEKLRIRAEEKVSLFKNVTKRIYDYEAEIKSLSFKISARQAYYNYAESCAIIIQKNFRGYLVRNTYDSVRYIQEILAIRKRNVKRMLIETKEIEDHNLFYIGKKPLWAAQIINKFMKRMVILLKIRRIQAAYENYLILKEAEACKKLKDYLRIGYSYYQLKHKKFLRYRSIRLIEIRENLAIISIKKYFQLENLNYRTLRKRIIFYKRKQKFNSLQQDKNLDQASTKDQFSTYTDMYSMCSGDHLKNVDNLGNIVECASITSTEYIKIQKERREKIDNAAISYNVQKNKEKINLLPLLYQKDMLESISPSNNYFTITRAAATRISDITPLRSVHKKQVKKLPNIQITNQVKNLPKKIIWNNENPPSFTLPTASWSNGKKEEIPIEKPSTRKQNRENTTLFNQTITGNLKIKIKNERASSNARAQNSPEFVSTSYDKNRAKTKLRERYRRPITSCDDSFYASYRSPFLQSSAETRECSRLDRYN</sequence>
<dbReference type="PROSITE" id="PS50096">
    <property type="entry name" value="IQ"/>
    <property type="match status" value="1"/>
</dbReference>
<proteinExistence type="predicted"/>
<evidence type="ECO:0000256" key="1">
    <source>
        <dbReference type="SAM" id="MobiDB-lite"/>
    </source>
</evidence>
<dbReference type="SMART" id="SM00015">
    <property type="entry name" value="IQ"/>
    <property type="match status" value="1"/>
</dbReference>
<organism evidence="2 3">
    <name type="scientific">Stentor coeruleus</name>
    <dbReference type="NCBI Taxonomy" id="5963"/>
    <lineage>
        <taxon>Eukaryota</taxon>
        <taxon>Sar</taxon>
        <taxon>Alveolata</taxon>
        <taxon>Ciliophora</taxon>
        <taxon>Postciliodesmatophora</taxon>
        <taxon>Heterotrichea</taxon>
        <taxon>Heterotrichida</taxon>
        <taxon>Stentoridae</taxon>
        <taxon>Stentor</taxon>
    </lineage>
</organism>
<accession>A0A1R2CPL9</accession>
<feature type="compositionally biased region" description="Polar residues" evidence="1">
    <location>
        <begin position="449"/>
        <end position="466"/>
    </location>
</feature>
<protein>
    <submittedName>
        <fullName evidence="2">Uncharacterized protein</fullName>
    </submittedName>
</protein>
<dbReference type="AlphaFoldDB" id="A0A1R2CPL9"/>
<evidence type="ECO:0000313" key="2">
    <source>
        <dbReference type="EMBL" id="OMJ90941.1"/>
    </source>
</evidence>
<evidence type="ECO:0000313" key="3">
    <source>
        <dbReference type="Proteomes" id="UP000187209"/>
    </source>
</evidence>
<dbReference type="InterPro" id="IPR000048">
    <property type="entry name" value="IQ_motif_EF-hand-BS"/>
</dbReference>
<dbReference type="Proteomes" id="UP000187209">
    <property type="component" value="Unassembled WGS sequence"/>
</dbReference>
<dbReference type="EMBL" id="MPUH01000092">
    <property type="protein sequence ID" value="OMJ90941.1"/>
    <property type="molecule type" value="Genomic_DNA"/>
</dbReference>
<comment type="caution">
    <text evidence="2">The sequence shown here is derived from an EMBL/GenBank/DDBJ whole genome shotgun (WGS) entry which is preliminary data.</text>
</comment>
<gene>
    <name evidence="2" type="ORF">SteCoe_6609</name>
</gene>
<name>A0A1R2CPL9_9CILI</name>
<keyword evidence="3" id="KW-1185">Reference proteome</keyword>